<dbReference type="PROSITE" id="PS51318">
    <property type="entry name" value="TAT"/>
    <property type="match status" value="1"/>
</dbReference>
<gene>
    <name evidence="1" type="ORF">DFH01_13465</name>
</gene>
<keyword evidence="2" id="KW-1185">Reference proteome</keyword>
<dbReference type="AlphaFoldDB" id="A0A317FAQ1"/>
<dbReference type="InterPro" id="IPR006311">
    <property type="entry name" value="TAT_signal"/>
</dbReference>
<proteinExistence type="predicted"/>
<evidence type="ECO:0000313" key="2">
    <source>
        <dbReference type="Proteomes" id="UP000245765"/>
    </source>
</evidence>
<comment type="caution">
    <text evidence="1">The sequence shown here is derived from an EMBL/GenBank/DDBJ whole genome shotgun (WGS) entry which is preliminary data.</text>
</comment>
<organism evidence="1 2">
    <name type="scientific">Falsiroseomonas bella</name>
    <dbReference type="NCBI Taxonomy" id="2184016"/>
    <lineage>
        <taxon>Bacteria</taxon>
        <taxon>Pseudomonadati</taxon>
        <taxon>Pseudomonadota</taxon>
        <taxon>Alphaproteobacteria</taxon>
        <taxon>Acetobacterales</taxon>
        <taxon>Roseomonadaceae</taxon>
        <taxon>Falsiroseomonas</taxon>
    </lineage>
</organism>
<name>A0A317FAQ1_9PROT</name>
<sequence length="165" mass="16897">MEKTMNDTTRRQGRRMILRGSAMVMALGAAGCGTGGVGPNAVAGRTPDARVEMRQVQAAYVASGGGGSGTLHYRGRDYPFTIAAGGIGGIGASTLEAEGDVFNLRDPRDFAGAYGQARYGGAVGTASAGELWLENAAGVIMRLRARRTGLMLSLGGDAVVISMSP</sequence>
<dbReference type="Proteomes" id="UP000245765">
    <property type="component" value="Unassembled WGS sequence"/>
</dbReference>
<evidence type="ECO:0000313" key="1">
    <source>
        <dbReference type="EMBL" id="PWS36200.1"/>
    </source>
</evidence>
<dbReference type="PROSITE" id="PS51257">
    <property type="entry name" value="PROKAR_LIPOPROTEIN"/>
    <property type="match status" value="1"/>
</dbReference>
<accession>A0A317FAQ1</accession>
<protein>
    <submittedName>
        <fullName evidence="1">Uncharacterized protein</fullName>
    </submittedName>
</protein>
<reference evidence="2" key="1">
    <citation type="submission" date="2018-05" db="EMBL/GenBank/DDBJ databases">
        <authorList>
            <person name="Du Z."/>
            <person name="Wang X."/>
        </authorList>
    </citation>
    <scope>NUCLEOTIDE SEQUENCE [LARGE SCALE GENOMIC DNA]</scope>
    <source>
        <strain evidence="2">CQN31</strain>
    </source>
</reference>
<dbReference type="EMBL" id="QGNA01000003">
    <property type="protein sequence ID" value="PWS36200.1"/>
    <property type="molecule type" value="Genomic_DNA"/>
</dbReference>